<evidence type="ECO:0000256" key="5">
    <source>
        <dbReference type="ARBA" id="ARBA00022737"/>
    </source>
</evidence>
<evidence type="ECO:0000259" key="14">
    <source>
        <dbReference type="PROSITE" id="PS51846"/>
    </source>
</evidence>
<keyword evidence="6 10" id="KW-1133">Transmembrane helix</keyword>
<keyword evidence="16" id="KW-1185">Reference proteome</keyword>
<dbReference type="Pfam" id="PF03471">
    <property type="entry name" value="CorC_HlyC"/>
    <property type="match status" value="1"/>
</dbReference>
<evidence type="ECO:0000313" key="15">
    <source>
        <dbReference type="EMBL" id="AFZ16124.1"/>
    </source>
</evidence>
<keyword evidence="7 9" id="KW-0129">CBS domain</keyword>
<feature type="domain" description="CBS" evidence="13">
    <location>
        <begin position="235"/>
        <end position="296"/>
    </location>
</feature>
<dbReference type="Gene3D" id="3.30.465.10">
    <property type="match status" value="1"/>
</dbReference>
<feature type="region of interest" description="Disordered" evidence="11">
    <location>
        <begin position="465"/>
        <end position="489"/>
    </location>
</feature>
<dbReference type="Gene3D" id="3.10.580.10">
    <property type="entry name" value="CBS-domain"/>
    <property type="match status" value="1"/>
</dbReference>
<dbReference type="SMART" id="SM01091">
    <property type="entry name" value="CorC_HlyC"/>
    <property type="match status" value="1"/>
</dbReference>
<evidence type="ECO:0000256" key="10">
    <source>
        <dbReference type="PROSITE-ProRule" id="PRU01193"/>
    </source>
</evidence>
<dbReference type="Pfam" id="PF01595">
    <property type="entry name" value="CNNM"/>
    <property type="match status" value="1"/>
</dbReference>
<evidence type="ECO:0000259" key="13">
    <source>
        <dbReference type="PROSITE" id="PS51371"/>
    </source>
</evidence>
<dbReference type="PANTHER" id="PTHR43099:SF2">
    <property type="entry name" value="UPF0053 PROTEIN YRKA"/>
    <property type="match status" value="1"/>
</dbReference>
<dbReference type="AlphaFoldDB" id="K9W8P7"/>
<dbReference type="PANTHER" id="PTHR43099">
    <property type="entry name" value="UPF0053 PROTEIN YRKA"/>
    <property type="match status" value="1"/>
</dbReference>
<dbReference type="InterPro" id="IPR005170">
    <property type="entry name" value="Transptr-assoc_dom"/>
</dbReference>
<keyword evidence="4 10" id="KW-0812">Transmembrane</keyword>
<organism evidence="15 16">
    <name type="scientific">Allocoleopsis franciscana PCC 7113</name>
    <dbReference type="NCBI Taxonomy" id="1173027"/>
    <lineage>
        <taxon>Bacteria</taxon>
        <taxon>Bacillati</taxon>
        <taxon>Cyanobacteriota</taxon>
        <taxon>Cyanophyceae</taxon>
        <taxon>Coleofasciculales</taxon>
        <taxon>Coleofasciculaceae</taxon>
        <taxon>Allocoleopsis</taxon>
        <taxon>Allocoleopsis franciscana</taxon>
    </lineage>
</organism>
<feature type="compositionally biased region" description="Basic and acidic residues" evidence="11">
    <location>
        <begin position="470"/>
        <end position="489"/>
    </location>
</feature>
<reference evidence="15 16" key="1">
    <citation type="submission" date="2012-06" db="EMBL/GenBank/DDBJ databases">
        <title>Finished chromosome of genome of Microcoleus sp. PCC 7113.</title>
        <authorList>
            <consortium name="US DOE Joint Genome Institute"/>
            <person name="Gugger M."/>
            <person name="Coursin T."/>
            <person name="Rippka R."/>
            <person name="Tandeau De Marsac N."/>
            <person name="Huntemann M."/>
            <person name="Wei C.-L."/>
            <person name="Han J."/>
            <person name="Detter J.C."/>
            <person name="Han C."/>
            <person name="Tapia R."/>
            <person name="Chen A."/>
            <person name="Kyrpides N."/>
            <person name="Mavromatis K."/>
            <person name="Markowitz V."/>
            <person name="Szeto E."/>
            <person name="Ivanova N."/>
            <person name="Pagani I."/>
            <person name="Pati A."/>
            <person name="Goodwin L."/>
            <person name="Nordberg H.P."/>
            <person name="Cantor M.N."/>
            <person name="Hua S.X."/>
            <person name="Woyke T."/>
            <person name="Kerfeld C.A."/>
        </authorList>
    </citation>
    <scope>NUCLEOTIDE SEQUENCE [LARGE SCALE GENOMIC DNA]</scope>
    <source>
        <strain evidence="15 16">PCC 7113</strain>
    </source>
</reference>
<dbReference type="EMBL" id="CP003630">
    <property type="protein sequence ID" value="AFZ16124.1"/>
    <property type="molecule type" value="Genomic_DNA"/>
</dbReference>
<feature type="transmembrane region" description="Helical" evidence="12">
    <location>
        <begin position="74"/>
        <end position="99"/>
    </location>
</feature>
<evidence type="ECO:0000256" key="2">
    <source>
        <dbReference type="ARBA" id="ARBA00006337"/>
    </source>
</evidence>
<dbReference type="InterPro" id="IPR016169">
    <property type="entry name" value="FAD-bd_PCMH_sub2"/>
</dbReference>
<sequence length="489" mass="54468">MSVYSNLTGQDIVLRLLSVLLLIAINAFFVTAEFAMVSVRRSRINQLADAGDVQAKTVQSLQRSIERLLSTTQIGITLSSLALGWIGESTMAVLVAAGLRQLPLPPSVSQFMAHSLAIPITFFLIAYLQIVLGELCPKSVALLYSEQLARFLGPPSLAIARFFNPFIWILNQSTRLLLRLVGIQYTGQGWYNRVTPEELQLIITTERESTGLEAEERELLKNVFEFGDVEAVEVMVPRTSIAAIPSTATFQTLLEEIDQTGHSRYPVMGESLDDIQGIIYFKELAQPLSQGQLTPETPILPWIRPARFVPESIPLSELLPLMQRSHLVMVMVVDEFGGTAGLVTLKDLIAEIIGDNSEPESPEELPVQILDEQTFLVQAQMDLEEVNELLDLNLPLADEYQTLGGFLLYQFQKIPLQGETLNYDNLDLTVVSAEGPRVHQIRINRLESTTTPQEEISIPDMVIETDTAEEIPKDEATRNLDVDSYKDSE</sequence>
<dbReference type="GO" id="GO:0050660">
    <property type="term" value="F:flavin adenine dinucleotide binding"/>
    <property type="evidence" value="ECO:0007669"/>
    <property type="project" value="InterPro"/>
</dbReference>
<evidence type="ECO:0000256" key="1">
    <source>
        <dbReference type="ARBA" id="ARBA00004651"/>
    </source>
</evidence>
<feature type="domain" description="CNNM transmembrane" evidence="14">
    <location>
        <begin position="8"/>
        <end position="216"/>
    </location>
</feature>
<evidence type="ECO:0000256" key="9">
    <source>
        <dbReference type="PROSITE-ProRule" id="PRU00703"/>
    </source>
</evidence>
<dbReference type="eggNOG" id="COG1253">
    <property type="taxonomic scope" value="Bacteria"/>
</dbReference>
<feature type="domain" description="CBS" evidence="13">
    <location>
        <begin position="302"/>
        <end position="360"/>
    </location>
</feature>
<evidence type="ECO:0000313" key="16">
    <source>
        <dbReference type="Proteomes" id="UP000010471"/>
    </source>
</evidence>
<dbReference type="InterPro" id="IPR044751">
    <property type="entry name" value="Ion_transp-like_CBS"/>
</dbReference>
<dbReference type="HOGENOM" id="CLU_015237_4_0_3"/>
<evidence type="ECO:0000256" key="12">
    <source>
        <dbReference type="SAM" id="Phobius"/>
    </source>
</evidence>
<gene>
    <name evidence="15" type="ORF">Mic7113_0189</name>
</gene>
<dbReference type="PATRIC" id="fig|1173027.3.peg.205"/>
<dbReference type="InterPro" id="IPR002550">
    <property type="entry name" value="CNNM"/>
</dbReference>
<accession>K9W8P7</accession>
<dbReference type="Proteomes" id="UP000010471">
    <property type="component" value="Chromosome"/>
</dbReference>
<comment type="similarity">
    <text evidence="2">Belongs to the UPF0053 family.</text>
</comment>
<dbReference type="RefSeq" id="WP_015180288.1">
    <property type="nucleotide sequence ID" value="NC_019738.1"/>
</dbReference>
<feature type="transmembrane region" description="Helical" evidence="12">
    <location>
        <begin position="111"/>
        <end position="132"/>
    </location>
</feature>
<feature type="transmembrane region" description="Helical" evidence="12">
    <location>
        <begin position="152"/>
        <end position="170"/>
    </location>
</feature>
<dbReference type="SUPFAM" id="SSF56176">
    <property type="entry name" value="FAD-binding/transporter-associated domain-like"/>
    <property type="match status" value="1"/>
</dbReference>
<dbReference type="PROSITE" id="PS51846">
    <property type="entry name" value="CNNM"/>
    <property type="match status" value="1"/>
</dbReference>
<keyword evidence="5" id="KW-0677">Repeat</keyword>
<dbReference type="KEGG" id="mic:Mic7113_0189"/>
<comment type="subcellular location">
    <subcellularLocation>
        <location evidence="1">Cell membrane</location>
        <topology evidence="1">Multi-pass membrane protein</topology>
    </subcellularLocation>
</comment>
<dbReference type="InterPro" id="IPR051676">
    <property type="entry name" value="UPF0053_domain"/>
</dbReference>
<evidence type="ECO:0000256" key="8">
    <source>
        <dbReference type="ARBA" id="ARBA00023136"/>
    </source>
</evidence>
<dbReference type="PROSITE" id="PS51371">
    <property type="entry name" value="CBS"/>
    <property type="match status" value="2"/>
</dbReference>
<proteinExistence type="inferred from homology"/>
<feature type="transmembrane region" description="Helical" evidence="12">
    <location>
        <begin position="12"/>
        <end position="32"/>
    </location>
</feature>
<dbReference type="SUPFAM" id="SSF54631">
    <property type="entry name" value="CBS-domain pair"/>
    <property type="match status" value="1"/>
</dbReference>
<name>K9W8P7_9CYAN</name>
<evidence type="ECO:0000256" key="6">
    <source>
        <dbReference type="ARBA" id="ARBA00022989"/>
    </source>
</evidence>
<evidence type="ECO:0000256" key="3">
    <source>
        <dbReference type="ARBA" id="ARBA00022475"/>
    </source>
</evidence>
<evidence type="ECO:0000256" key="7">
    <source>
        <dbReference type="ARBA" id="ARBA00023122"/>
    </source>
</evidence>
<dbReference type="CDD" id="cd04590">
    <property type="entry name" value="CBS_pair_CorC_HlyC_assoc"/>
    <property type="match status" value="1"/>
</dbReference>
<dbReference type="InterPro" id="IPR000644">
    <property type="entry name" value="CBS_dom"/>
</dbReference>
<keyword evidence="3" id="KW-1003">Cell membrane</keyword>
<dbReference type="InterPro" id="IPR036318">
    <property type="entry name" value="FAD-bd_PCMH-like_sf"/>
</dbReference>
<keyword evidence="8 10" id="KW-0472">Membrane</keyword>
<dbReference type="STRING" id="1173027.Mic7113_0189"/>
<evidence type="ECO:0000256" key="4">
    <source>
        <dbReference type="ARBA" id="ARBA00022692"/>
    </source>
</evidence>
<evidence type="ECO:0000256" key="11">
    <source>
        <dbReference type="SAM" id="MobiDB-lite"/>
    </source>
</evidence>
<protein>
    <submittedName>
        <fullName evidence="15">CBS domain-containing protein</fullName>
    </submittedName>
</protein>
<dbReference type="InterPro" id="IPR046342">
    <property type="entry name" value="CBS_dom_sf"/>
</dbReference>
<dbReference type="Pfam" id="PF00571">
    <property type="entry name" value="CBS"/>
    <property type="match status" value="1"/>
</dbReference>
<dbReference type="GO" id="GO:0005886">
    <property type="term" value="C:plasma membrane"/>
    <property type="evidence" value="ECO:0007669"/>
    <property type="project" value="UniProtKB-SubCell"/>
</dbReference>